<dbReference type="CDD" id="cd05233">
    <property type="entry name" value="SDR_c"/>
    <property type="match status" value="1"/>
</dbReference>
<evidence type="ECO:0000256" key="1">
    <source>
        <dbReference type="ARBA" id="ARBA00006484"/>
    </source>
</evidence>
<dbReference type="SUPFAM" id="SSF51735">
    <property type="entry name" value="NAD(P)-binding Rossmann-fold domains"/>
    <property type="match status" value="1"/>
</dbReference>
<evidence type="ECO:0000313" key="5">
    <source>
        <dbReference type="Proteomes" id="UP000070168"/>
    </source>
</evidence>
<dbReference type="InterPro" id="IPR051122">
    <property type="entry name" value="SDR_DHRS6-like"/>
</dbReference>
<name>A0A135LJD5_PENPA</name>
<evidence type="ECO:0000313" key="4">
    <source>
        <dbReference type="EMBL" id="KXG49082.1"/>
    </source>
</evidence>
<dbReference type="AlphaFoldDB" id="A0A135LJD5"/>
<reference evidence="4 5" key="1">
    <citation type="journal article" date="2016" name="BMC Genomics">
        <title>Genome sequencing and secondary metabolism of the postharvest pathogen Penicillium griseofulvum.</title>
        <authorList>
            <person name="Banani H."/>
            <person name="Marcet-Houben M."/>
            <person name="Ballester A.R."/>
            <person name="Abbruscato P."/>
            <person name="Gonzalez-Candelas L."/>
            <person name="Gabaldon T."/>
            <person name="Spadaro D."/>
        </authorList>
    </citation>
    <scope>NUCLEOTIDE SEQUENCE [LARGE SCALE GENOMIC DNA]</scope>
    <source>
        <strain evidence="4 5">PG3</strain>
    </source>
</reference>
<dbReference type="RefSeq" id="XP_040647618.1">
    <property type="nucleotide sequence ID" value="XM_040790665.1"/>
</dbReference>
<keyword evidence="5" id="KW-1185">Reference proteome</keyword>
<keyword evidence="3" id="KW-0560">Oxidoreductase</keyword>
<dbReference type="STRING" id="5078.A0A135LJD5"/>
<gene>
    <name evidence="4" type="ORF">PGRI_029520</name>
</gene>
<evidence type="ECO:0000256" key="3">
    <source>
        <dbReference type="ARBA" id="ARBA00023002"/>
    </source>
</evidence>
<comment type="similarity">
    <text evidence="1">Belongs to the short-chain dehydrogenases/reductases (SDR) family.</text>
</comment>
<dbReference type="EMBL" id="LHQR01000065">
    <property type="protein sequence ID" value="KXG49082.1"/>
    <property type="molecule type" value="Genomic_DNA"/>
</dbReference>
<keyword evidence="2" id="KW-0521">NADP</keyword>
<sequence>MTGQAGKYVGRLSDKIVLIVGGTSGIGYAVAEAALEHNAIVIVTGSNPVKLEQAVSRLKLSYPSQSSKTRLRGITIDLADAENMEENVQSVLRFSANGAKINHVIITAADMMPPPPPLAEITVHSVERSGRIRYTAPLIFAKYLPQFMDRASENSLTLTSGAHGHKPDPGWSAIIGYLGAVETMMKGLAVDLKPLRVNVVSPGAVMTEVVREMLGPHYDMAIQMAKEKSLVGGAGTPESVAQAYLYLMKDQFVTGTVLESNGGLMLV</sequence>
<dbReference type="Proteomes" id="UP000070168">
    <property type="component" value="Unassembled WGS sequence"/>
</dbReference>
<dbReference type="InterPro" id="IPR036291">
    <property type="entry name" value="NAD(P)-bd_dom_sf"/>
</dbReference>
<dbReference type="Gene3D" id="3.40.50.720">
    <property type="entry name" value="NAD(P)-binding Rossmann-like Domain"/>
    <property type="match status" value="1"/>
</dbReference>
<comment type="caution">
    <text evidence="4">The sequence shown here is derived from an EMBL/GenBank/DDBJ whole genome shotgun (WGS) entry which is preliminary data.</text>
</comment>
<dbReference type="Pfam" id="PF23441">
    <property type="entry name" value="SDR"/>
    <property type="match status" value="1"/>
</dbReference>
<proteinExistence type="inferred from homology"/>
<dbReference type="PANTHER" id="PTHR43477:SF1">
    <property type="entry name" value="DIHYDROANTICAPSIN 7-DEHYDROGENASE"/>
    <property type="match status" value="1"/>
</dbReference>
<dbReference type="InterPro" id="IPR002347">
    <property type="entry name" value="SDR_fam"/>
</dbReference>
<dbReference type="GeneID" id="63705965"/>
<dbReference type="OrthoDB" id="294295at2759"/>
<dbReference type="OMA" id="AYLYCMK"/>
<dbReference type="PANTHER" id="PTHR43477">
    <property type="entry name" value="DIHYDROANTICAPSIN 7-DEHYDROGENASE"/>
    <property type="match status" value="1"/>
</dbReference>
<dbReference type="GO" id="GO:0016491">
    <property type="term" value="F:oxidoreductase activity"/>
    <property type="evidence" value="ECO:0007669"/>
    <property type="project" value="UniProtKB-KW"/>
</dbReference>
<protein>
    <submittedName>
        <fullName evidence="4">Glucose/ribitol dehydrogenase</fullName>
    </submittedName>
</protein>
<evidence type="ECO:0000256" key="2">
    <source>
        <dbReference type="ARBA" id="ARBA00022857"/>
    </source>
</evidence>
<organism evidence="4 5">
    <name type="scientific">Penicillium patulum</name>
    <name type="common">Penicillium griseofulvum</name>
    <dbReference type="NCBI Taxonomy" id="5078"/>
    <lineage>
        <taxon>Eukaryota</taxon>
        <taxon>Fungi</taxon>
        <taxon>Dikarya</taxon>
        <taxon>Ascomycota</taxon>
        <taxon>Pezizomycotina</taxon>
        <taxon>Eurotiomycetes</taxon>
        <taxon>Eurotiomycetidae</taxon>
        <taxon>Eurotiales</taxon>
        <taxon>Aspergillaceae</taxon>
        <taxon>Penicillium</taxon>
    </lineage>
</organism>
<dbReference type="PRINTS" id="PR00081">
    <property type="entry name" value="GDHRDH"/>
</dbReference>
<accession>A0A135LJD5</accession>
<dbReference type="InterPro" id="IPR057571">
    <property type="entry name" value="SDR_PhqE-like"/>
</dbReference>